<dbReference type="AlphaFoldDB" id="A0A1I0L4Z7"/>
<keyword evidence="3" id="KW-1185">Reference proteome</keyword>
<proteinExistence type="predicted"/>
<dbReference type="EMBL" id="FOHX01000012">
    <property type="protein sequence ID" value="SEU34754.1"/>
    <property type="molecule type" value="Genomic_DNA"/>
</dbReference>
<accession>A0A1I0L4Z7</accession>
<evidence type="ECO:0000256" key="1">
    <source>
        <dbReference type="SAM" id="MobiDB-lite"/>
    </source>
</evidence>
<dbReference type="STRING" id="568860.SAMN05421811_112113"/>
<gene>
    <name evidence="2" type="ORF">SAMN05421811_112113</name>
</gene>
<organism evidence="2 3">
    <name type="scientific">Nonomuraea wenchangensis</name>
    <dbReference type="NCBI Taxonomy" id="568860"/>
    <lineage>
        <taxon>Bacteria</taxon>
        <taxon>Bacillati</taxon>
        <taxon>Actinomycetota</taxon>
        <taxon>Actinomycetes</taxon>
        <taxon>Streptosporangiales</taxon>
        <taxon>Streptosporangiaceae</taxon>
        <taxon>Nonomuraea</taxon>
    </lineage>
</organism>
<protein>
    <submittedName>
        <fullName evidence="2">Uncharacterized protein</fullName>
    </submittedName>
</protein>
<feature type="region of interest" description="Disordered" evidence="1">
    <location>
        <begin position="40"/>
        <end position="61"/>
    </location>
</feature>
<dbReference type="RefSeq" id="WP_091088679.1">
    <property type="nucleotide sequence ID" value="NZ_FOHX01000012.1"/>
</dbReference>
<evidence type="ECO:0000313" key="3">
    <source>
        <dbReference type="Proteomes" id="UP000199361"/>
    </source>
</evidence>
<dbReference type="Proteomes" id="UP000199361">
    <property type="component" value="Unassembled WGS sequence"/>
</dbReference>
<dbReference type="OrthoDB" id="4133661at2"/>
<evidence type="ECO:0000313" key="2">
    <source>
        <dbReference type="EMBL" id="SEU34754.1"/>
    </source>
</evidence>
<sequence length="61" mass="6387">MLEGIREHVLAHGLAIADPDEVAAAVQTIVRNGATGEAWTVQAGQPPTPVRFPTIELSRGA</sequence>
<reference evidence="2 3" key="1">
    <citation type="submission" date="2016-10" db="EMBL/GenBank/DDBJ databases">
        <authorList>
            <person name="de Groot N.N."/>
        </authorList>
    </citation>
    <scope>NUCLEOTIDE SEQUENCE [LARGE SCALE GENOMIC DNA]</scope>
    <source>
        <strain evidence="2 3">CGMCC 4.5598</strain>
    </source>
</reference>
<name>A0A1I0L4Z7_9ACTN</name>